<dbReference type="RefSeq" id="WP_146780215.1">
    <property type="nucleotide sequence ID" value="NZ_CP042434.1"/>
</dbReference>
<dbReference type="EMBL" id="CP042434">
    <property type="protein sequence ID" value="QEC70955.1"/>
    <property type="molecule type" value="Genomic_DNA"/>
</dbReference>
<feature type="transmembrane region" description="Helical" evidence="2">
    <location>
        <begin position="115"/>
        <end position="135"/>
    </location>
</feature>
<proteinExistence type="predicted"/>
<evidence type="ECO:0000256" key="2">
    <source>
        <dbReference type="SAM" id="Phobius"/>
    </source>
</evidence>
<dbReference type="AlphaFoldDB" id="A0A5B8VIX0"/>
<feature type="region of interest" description="Disordered" evidence="1">
    <location>
        <begin position="1"/>
        <end position="21"/>
    </location>
</feature>
<accession>A0A5B8VIX0</accession>
<dbReference type="OrthoDB" id="1048788at2"/>
<keyword evidence="4" id="KW-1185">Reference proteome</keyword>
<protein>
    <submittedName>
        <fullName evidence="3">DUF3810 domain-containing protein</fullName>
    </submittedName>
</protein>
<name>A0A5B8VIX0_9BACT</name>
<gene>
    <name evidence="3" type="ORF">FSB73_03925</name>
</gene>
<dbReference type="InterPro" id="IPR024294">
    <property type="entry name" value="DUF3810"/>
</dbReference>
<dbReference type="Pfam" id="PF12725">
    <property type="entry name" value="DUF3810"/>
    <property type="match status" value="1"/>
</dbReference>
<feature type="transmembrane region" description="Helical" evidence="2">
    <location>
        <begin position="73"/>
        <end position="95"/>
    </location>
</feature>
<sequence length="379" mass="43846">MQAKKRTQKAKMRKSGKDQRPYLKTRSGKCLIALLLFCILLSMLSRFPAFIEHYYALGLYPVIAGGLRISFGWLPFSLGDLLYTLLGIFMLWRLIRFIRILVKRRWSKPYGFKSLYTVLWTGGIIYALFYLFWGLNYSRLGIANQLGLSVTKDYNTEELQSLTQNLLKKTNQDRRRLGSPIELPNAKTLFNGAVQAYQQIDKKYSFLAYRHRSIKVPIYNALGGYLQYTGYYNPFTGEAQVNTALPGILLPYVTCHEMAHQLGYASEDEANFVGFLAATASPDPLFQYSTHLELFRYANSELWYRDSNMARSNYKQLDTLVKQDLTHLQAFFEAHENPIGRFTTKIYGLFLKANQQPQGLDTYDQVTAWLLAYQKKFKK</sequence>
<keyword evidence="2" id="KW-1133">Transmembrane helix</keyword>
<evidence type="ECO:0000256" key="1">
    <source>
        <dbReference type="SAM" id="MobiDB-lite"/>
    </source>
</evidence>
<feature type="compositionally biased region" description="Basic residues" evidence="1">
    <location>
        <begin position="1"/>
        <end position="14"/>
    </location>
</feature>
<keyword evidence="2" id="KW-0812">Transmembrane</keyword>
<evidence type="ECO:0000313" key="3">
    <source>
        <dbReference type="EMBL" id="QEC70955.1"/>
    </source>
</evidence>
<keyword evidence="2" id="KW-0472">Membrane</keyword>
<reference evidence="3 4" key="1">
    <citation type="journal article" date="2017" name="Int. J. Syst. Evol. Microbiol.">
        <title>Arachidicoccus ginsenosidivorans sp. nov., with ginsenoside-converting activity isolated from ginseng cultivating soil.</title>
        <authorList>
            <person name="Siddiqi M.Z."/>
            <person name="Aslam Z."/>
            <person name="Im W.T."/>
        </authorList>
    </citation>
    <scope>NUCLEOTIDE SEQUENCE [LARGE SCALE GENOMIC DNA]</scope>
    <source>
        <strain evidence="3 4">Gsoil 809</strain>
    </source>
</reference>
<dbReference type="KEGG" id="agi:FSB73_03925"/>
<organism evidence="3 4">
    <name type="scientific">Arachidicoccus ginsenosidivorans</name>
    <dbReference type="NCBI Taxonomy" id="496057"/>
    <lineage>
        <taxon>Bacteria</taxon>
        <taxon>Pseudomonadati</taxon>
        <taxon>Bacteroidota</taxon>
        <taxon>Chitinophagia</taxon>
        <taxon>Chitinophagales</taxon>
        <taxon>Chitinophagaceae</taxon>
        <taxon>Arachidicoccus</taxon>
    </lineage>
</organism>
<dbReference type="Proteomes" id="UP000321291">
    <property type="component" value="Chromosome"/>
</dbReference>
<evidence type="ECO:0000313" key="4">
    <source>
        <dbReference type="Proteomes" id="UP000321291"/>
    </source>
</evidence>